<evidence type="ECO:0000313" key="2">
    <source>
        <dbReference type="Proteomes" id="UP000663843"/>
    </source>
</evidence>
<dbReference type="EMBL" id="CAJMWT010006299">
    <property type="protein sequence ID" value="CAE6515037.1"/>
    <property type="molecule type" value="Genomic_DNA"/>
</dbReference>
<protein>
    <recommendedName>
        <fullName evidence="3">WW domain-containing protein</fullName>
    </recommendedName>
</protein>
<gene>
    <name evidence="1" type="ORF">RDB_LOCUS158360</name>
</gene>
<sequence length="160" mass="18389">MQELLSSPYLIEWAPSDTQRYNDTLSVRSAPTVIPSALFEPQSFKTNTEIPAPDGWQTYVNPAEGRPYFWSPSLRIFTESNIAEGHVLNRLIDWSRTMRPLLNQSNRSDYDIVLKVSENMEQGMGTCHYYLVDHTLKVVFWLREISTGALGFPDSRNNED</sequence>
<evidence type="ECO:0000313" key="1">
    <source>
        <dbReference type="EMBL" id="CAE6515037.1"/>
    </source>
</evidence>
<dbReference type="Proteomes" id="UP000663843">
    <property type="component" value="Unassembled WGS sequence"/>
</dbReference>
<organism evidence="1 2">
    <name type="scientific">Rhizoctonia solani</name>
    <dbReference type="NCBI Taxonomy" id="456999"/>
    <lineage>
        <taxon>Eukaryota</taxon>
        <taxon>Fungi</taxon>
        <taxon>Dikarya</taxon>
        <taxon>Basidiomycota</taxon>
        <taxon>Agaricomycotina</taxon>
        <taxon>Agaricomycetes</taxon>
        <taxon>Cantharellales</taxon>
        <taxon>Ceratobasidiaceae</taxon>
        <taxon>Rhizoctonia</taxon>
    </lineage>
</organism>
<dbReference type="AlphaFoldDB" id="A0A8H3D6D6"/>
<evidence type="ECO:0008006" key="3">
    <source>
        <dbReference type="Google" id="ProtNLM"/>
    </source>
</evidence>
<reference evidence="1" key="1">
    <citation type="submission" date="2021-01" db="EMBL/GenBank/DDBJ databases">
        <authorList>
            <person name="Kaushik A."/>
        </authorList>
    </citation>
    <scope>NUCLEOTIDE SEQUENCE</scope>
    <source>
        <strain evidence="1">AG2-2IIIB</strain>
    </source>
</reference>
<name>A0A8H3D6D6_9AGAM</name>
<comment type="caution">
    <text evidence="1">The sequence shown here is derived from an EMBL/GenBank/DDBJ whole genome shotgun (WGS) entry which is preliminary data.</text>
</comment>
<proteinExistence type="predicted"/>
<accession>A0A8H3D6D6</accession>